<reference evidence="1 2" key="1">
    <citation type="journal article" date="2012" name="Eukaryot. Cell">
        <title>Draft genome sequence of CBS 2479, the standard type strain of Trichosporon asahii.</title>
        <authorList>
            <person name="Yang R.Y."/>
            <person name="Li H.T."/>
            <person name="Zhu H."/>
            <person name="Zhou G.P."/>
            <person name="Wang M."/>
            <person name="Wang L."/>
        </authorList>
    </citation>
    <scope>NUCLEOTIDE SEQUENCE [LARGE SCALE GENOMIC DNA]</scope>
    <source>
        <strain evidence="2">ATCC 90039 / CBS 2479 / JCM 2466 / KCTC 7840 / NCYC 2677 / UAMH 7654</strain>
    </source>
</reference>
<dbReference type="EMBL" id="ALBS01000027">
    <property type="protein sequence ID" value="EJT52407.1"/>
    <property type="molecule type" value="Genomic_DNA"/>
</dbReference>
<dbReference type="GeneID" id="25988131"/>
<dbReference type="AlphaFoldDB" id="J6FB71"/>
<comment type="caution">
    <text evidence="1">The sequence shown here is derived from an EMBL/GenBank/DDBJ whole genome shotgun (WGS) entry which is preliminary data.</text>
</comment>
<dbReference type="RefSeq" id="XP_014183526.1">
    <property type="nucleotide sequence ID" value="XM_014328051.1"/>
</dbReference>
<evidence type="ECO:0000313" key="2">
    <source>
        <dbReference type="Proteomes" id="UP000002748"/>
    </source>
</evidence>
<dbReference type="HOGENOM" id="CLU_1147877_0_0_1"/>
<gene>
    <name evidence="1" type="ORF">A1Q1_04619</name>
</gene>
<evidence type="ECO:0000313" key="1">
    <source>
        <dbReference type="EMBL" id="EJT52407.1"/>
    </source>
</evidence>
<sequence length="242" mass="26932">MSKLKQDSASVPISRDVTLIPAVGGARIMVNRTQLYAASADEANWTSPNTIQFTDPAFESGEVLRYFASLVSNGEIGPEGDVFDDNKQVVPAVVKFLRRWDCSRFLAVICQRTAEAHAGAEIRDSQAFVIGALAEDVRLCQQAVAHRHEPLEVSHIPIEFWPHIKPEYLFALATIKADKERIRCDELCDARTWRALVELGADGLRYFAESCEMGKAPFPLSPCVCKKEKKKLIVKKELGIKS</sequence>
<organism evidence="1 2">
    <name type="scientific">Trichosporon asahii var. asahii (strain ATCC 90039 / CBS 2479 / JCM 2466 / KCTC 7840 / NBRC 103889/ NCYC 2677 / UAMH 7654)</name>
    <name type="common">Yeast</name>
    <dbReference type="NCBI Taxonomy" id="1186058"/>
    <lineage>
        <taxon>Eukaryota</taxon>
        <taxon>Fungi</taxon>
        <taxon>Dikarya</taxon>
        <taxon>Basidiomycota</taxon>
        <taxon>Agaricomycotina</taxon>
        <taxon>Tremellomycetes</taxon>
        <taxon>Trichosporonales</taxon>
        <taxon>Trichosporonaceae</taxon>
        <taxon>Trichosporon</taxon>
    </lineage>
</organism>
<dbReference type="VEuPathDB" id="FungiDB:A1Q1_04619"/>
<name>J6FB71_TRIAS</name>
<dbReference type="Proteomes" id="UP000002748">
    <property type="component" value="Unassembled WGS sequence"/>
</dbReference>
<evidence type="ECO:0008006" key="3">
    <source>
        <dbReference type="Google" id="ProtNLM"/>
    </source>
</evidence>
<protein>
    <recommendedName>
        <fullName evidence="3">BTB domain-containing protein</fullName>
    </recommendedName>
</protein>
<dbReference type="KEGG" id="tasa:A1Q1_04619"/>
<accession>J6FB71</accession>
<proteinExistence type="predicted"/>